<comment type="subunit">
    <text evidence="3">Homodimer.</text>
</comment>
<feature type="binding site" evidence="12">
    <location>
        <position position="105"/>
    </location>
    <ligand>
        <name>NADP(+)</name>
        <dbReference type="ChEBI" id="CHEBI:58349"/>
    </ligand>
</feature>
<feature type="binding site" evidence="13">
    <location>
        <position position="307"/>
    </location>
    <ligand>
        <name>Mg(2+)</name>
        <dbReference type="ChEBI" id="CHEBI:18420"/>
    </ligand>
</feature>
<evidence type="ECO:0000256" key="9">
    <source>
        <dbReference type="ARBA" id="ARBA00023002"/>
    </source>
</evidence>
<dbReference type="Proteomes" id="UP000050378">
    <property type="component" value="Unassembled WGS sequence"/>
</dbReference>
<sequence length="424" mass="47186">MQYQHISVPSSGAQITIDSKGQWHIPDNPVIAYIEGDGVGQDISPVMRDIVDAAVSHAYQGDKQIHWMEVFNGEKAAALYDGDWFPQETLHAVRQYKIAIKGPLTTPLGGGFRSLNVALRHEMDLFVNMRPIRSYPHLPSPLKEPEKTQITVIRDSSEDVYSGIEWQAGSIDNERMLDFLCQEMGVTRLRFDNQCGIGIKNSSKEAAERLMRYALNFALKEHSESLTVVHKGNVLKFTDGAFKRWAFALAEQEFNAAAHENGRWLVIKRDNQDDLIIKEVIADNMLQQALLTPEQFDVVVTTNQNGDYLADMLTAQVGGVGIMPAANSNNEVAFFEPTHGTFNRIAGEDSANPTSSILSAVMMLRFMGWHEAANKIEKALEETLTANEMTFDLANLVADATMLSCSDFAKSIIARISNSNNEPY</sequence>
<dbReference type="InterPro" id="IPR004439">
    <property type="entry name" value="Isocitrate_DH_NADP_dimer_prok"/>
</dbReference>
<feature type="modified residue" description="Phosphoserine" evidence="15">
    <location>
        <position position="114"/>
    </location>
</feature>
<evidence type="ECO:0000256" key="2">
    <source>
        <dbReference type="ARBA" id="ARBA00007769"/>
    </source>
</evidence>
<evidence type="ECO:0000256" key="8">
    <source>
        <dbReference type="ARBA" id="ARBA00022857"/>
    </source>
</evidence>
<feature type="modified residue" description="N6-succinyllysine" evidence="15">
    <location>
        <position position="243"/>
    </location>
</feature>
<accession>A0A0P7E0J8</accession>
<comment type="cofactor">
    <cofactor evidence="1">
        <name>Mn(2+)</name>
        <dbReference type="ChEBI" id="CHEBI:29035"/>
    </cofactor>
</comment>
<dbReference type="GO" id="GO:0046872">
    <property type="term" value="F:metal ion binding"/>
    <property type="evidence" value="ECO:0007669"/>
    <property type="project" value="UniProtKB-KW"/>
</dbReference>
<dbReference type="EC" id="1.1.1.42" evidence="4"/>
<feature type="domain" description="Isopropylmalate dehydrogenase-like" evidence="16">
    <location>
        <begin position="30"/>
        <end position="412"/>
    </location>
</feature>
<dbReference type="AlphaFoldDB" id="A0A0P7E0J8"/>
<evidence type="ECO:0000256" key="14">
    <source>
        <dbReference type="PIRSR" id="PIRSR604439-4"/>
    </source>
</evidence>
<keyword evidence="5" id="KW-0816">Tricarboxylic acid cycle</keyword>
<evidence type="ECO:0000256" key="1">
    <source>
        <dbReference type="ARBA" id="ARBA00001936"/>
    </source>
</evidence>
<dbReference type="STRING" id="570156.AOG27_10245"/>
<keyword evidence="7 13" id="KW-0460">Magnesium</keyword>
<evidence type="ECO:0000256" key="10">
    <source>
        <dbReference type="ARBA" id="ARBA00023211"/>
    </source>
</evidence>
<organism evidence="17 18">
    <name type="scientific">Pseudoalteromonas lipolytica</name>
    <dbReference type="NCBI Taxonomy" id="570156"/>
    <lineage>
        <taxon>Bacteria</taxon>
        <taxon>Pseudomonadati</taxon>
        <taxon>Pseudomonadota</taxon>
        <taxon>Gammaproteobacteria</taxon>
        <taxon>Alteromonadales</taxon>
        <taxon>Pseudoalteromonadaceae</taxon>
        <taxon>Pseudoalteromonas</taxon>
    </lineage>
</organism>
<proteinExistence type="inferred from homology"/>
<dbReference type="PATRIC" id="fig|570156.3.peg.3138"/>
<dbReference type="GO" id="GO:0004450">
    <property type="term" value="F:isocitrate dehydrogenase (NADP+) activity"/>
    <property type="evidence" value="ECO:0007669"/>
    <property type="project" value="UniProtKB-EC"/>
</dbReference>
<dbReference type="SMART" id="SM01329">
    <property type="entry name" value="Iso_dh"/>
    <property type="match status" value="1"/>
</dbReference>
<feature type="modified residue" description="N6-acetyllysine" evidence="15">
    <location>
        <position position="143"/>
    </location>
</feature>
<keyword evidence="6" id="KW-0479">Metal-binding</keyword>
<feature type="binding site" evidence="11">
    <location>
        <position position="120"/>
    </location>
    <ligand>
        <name>D-threo-isocitrate</name>
        <dbReference type="ChEBI" id="CHEBI:15562"/>
    </ligand>
</feature>
<dbReference type="PANTHER" id="PTHR43504">
    <property type="entry name" value="ISOCITRATE DEHYDROGENASE [NADP]"/>
    <property type="match status" value="1"/>
</dbReference>
<gene>
    <name evidence="17" type="ORF">AOG27_10245</name>
</gene>
<evidence type="ECO:0000256" key="5">
    <source>
        <dbReference type="ARBA" id="ARBA00022532"/>
    </source>
</evidence>
<comment type="caution">
    <text evidence="17">The sequence shown here is derived from an EMBL/GenBank/DDBJ whole genome shotgun (WGS) entry which is preliminary data.</text>
</comment>
<keyword evidence="10 13" id="KW-0464">Manganese</keyword>
<protein>
    <recommendedName>
        <fullName evidence="4">isocitrate dehydrogenase (NADP(+))</fullName>
        <ecNumber evidence="4">1.1.1.42</ecNumber>
    </recommendedName>
</protein>
<feature type="modified residue" description="N6-succinyllysine" evidence="15">
    <location>
        <position position="101"/>
    </location>
</feature>
<feature type="binding site" evidence="11">
    <location>
        <position position="114"/>
    </location>
    <ligand>
        <name>D-threo-isocitrate</name>
        <dbReference type="ChEBI" id="CHEBI:15562"/>
    </ligand>
</feature>
<keyword evidence="9 17" id="KW-0560">Oxidoreductase</keyword>
<feature type="site" description="Critical for catalysis" evidence="14">
    <location>
        <position position="231"/>
    </location>
</feature>
<evidence type="ECO:0000256" key="7">
    <source>
        <dbReference type="ARBA" id="ARBA00022842"/>
    </source>
</evidence>
<evidence type="ECO:0000256" key="4">
    <source>
        <dbReference type="ARBA" id="ARBA00013013"/>
    </source>
</evidence>
<feature type="binding site" evidence="11">
    <location>
        <position position="130"/>
    </location>
    <ligand>
        <name>D-threo-isocitrate</name>
        <dbReference type="ChEBI" id="CHEBI:15562"/>
    </ligand>
</feature>
<dbReference type="OrthoDB" id="9806254at2"/>
<dbReference type="SUPFAM" id="SSF53659">
    <property type="entry name" value="Isocitrate/Isopropylmalate dehydrogenase-like"/>
    <property type="match status" value="1"/>
</dbReference>
<evidence type="ECO:0000256" key="12">
    <source>
        <dbReference type="PIRSR" id="PIRSR604439-2"/>
    </source>
</evidence>
<dbReference type="EMBL" id="LJTC01000006">
    <property type="protein sequence ID" value="KPM83476.1"/>
    <property type="molecule type" value="Genomic_DNA"/>
</dbReference>
<dbReference type="Pfam" id="PF00180">
    <property type="entry name" value="Iso_dh"/>
    <property type="match status" value="1"/>
</dbReference>
<evidence type="ECO:0000256" key="6">
    <source>
        <dbReference type="ARBA" id="ARBA00022723"/>
    </source>
</evidence>
<dbReference type="Gene3D" id="3.40.718.10">
    <property type="entry name" value="Isopropylmalate Dehydrogenase"/>
    <property type="match status" value="1"/>
</dbReference>
<evidence type="ECO:0000313" key="17">
    <source>
        <dbReference type="EMBL" id="KPM83476.1"/>
    </source>
</evidence>
<evidence type="ECO:0000313" key="18">
    <source>
        <dbReference type="Proteomes" id="UP000050378"/>
    </source>
</evidence>
<feature type="binding site" evidence="11">
    <location>
        <position position="154"/>
    </location>
    <ligand>
        <name>D-threo-isocitrate</name>
        <dbReference type="ChEBI" id="CHEBI:15562"/>
    </ligand>
</feature>
<evidence type="ECO:0000256" key="13">
    <source>
        <dbReference type="PIRSR" id="PIRSR604439-3"/>
    </source>
</evidence>
<dbReference type="InterPro" id="IPR024084">
    <property type="entry name" value="IsoPropMal-DH-like_dom"/>
</dbReference>
<evidence type="ECO:0000256" key="3">
    <source>
        <dbReference type="ARBA" id="ARBA00011738"/>
    </source>
</evidence>
<dbReference type="GO" id="GO:0006099">
    <property type="term" value="P:tricarboxylic acid cycle"/>
    <property type="evidence" value="ECO:0007669"/>
    <property type="project" value="UniProtKB-KW"/>
</dbReference>
<comment type="similarity">
    <text evidence="2">Belongs to the isocitrate and isopropylmalate dehydrogenases family.</text>
</comment>
<evidence type="ECO:0000256" key="15">
    <source>
        <dbReference type="PIRSR" id="PIRSR604439-5"/>
    </source>
</evidence>
<dbReference type="NCBIfam" id="NF005425">
    <property type="entry name" value="PRK07006.1"/>
    <property type="match status" value="1"/>
</dbReference>
<dbReference type="RefSeq" id="WP_054552931.1">
    <property type="nucleotide sequence ID" value="NZ_LJTC01000006.1"/>
</dbReference>
<feature type="site" description="Critical for catalysis" evidence="14">
    <location>
        <position position="161"/>
    </location>
</feature>
<feature type="binding site" evidence="12">
    <location>
        <position position="352"/>
    </location>
    <ligand>
        <name>NADP(+)</name>
        <dbReference type="ChEBI" id="CHEBI:58349"/>
    </ligand>
</feature>
<dbReference type="PANTHER" id="PTHR43504:SF1">
    <property type="entry name" value="ISOCITRATE DEHYDROGENASE [NADP]"/>
    <property type="match status" value="1"/>
</dbReference>
<reference evidence="17 18" key="1">
    <citation type="submission" date="2015-09" db="EMBL/GenBank/DDBJ databases">
        <title>Draft Genome Sequence of Pseudoalteromonas lipolytica UCD-48B.</title>
        <authorList>
            <person name="Krusor M."/>
            <person name="Coil D.A."/>
            <person name="Lang J.M."/>
            <person name="Eisen J.A."/>
            <person name="Alexiev A."/>
        </authorList>
    </citation>
    <scope>NUCLEOTIDE SEQUENCE [LARGE SCALE GENOMIC DNA]</scope>
    <source>
        <strain evidence="17 18">UCD-48B</strain>
    </source>
</reference>
<keyword evidence="8 12" id="KW-0521">NADP</keyword>
<name>A0A0P7E0J8_9GAMM</name>
<feature type="binding site" evidence="11">
    <location>
        <position position="116"/>
    </location>
    <ligand>
        <name>D-threo-isocitrate</name>
        <dbReference type="ChEBI" id="CHEBI:15562"/>
    </ligand>
</feature>
<evidence type="ECO:0000259" key="16">
    <source>
        <dbReference type="SMART" id="SM01329"/>
    </source>
</evidence>
<evidence type="ECO:0000256" key="11">
    <source>
        <dbReference type="PIRSR" id="PIRSR604439-1"/>
    </source>
</evidence>
<comment type="cofactor">
    <cofactor evidence="13">
        <name>Mg(2+)</name>
        <dbReference type="ChEBI" id="CHEBI:18420"/>
    </cofactor>
    <cofactor evidence="13">
        <name>Mn(2+)</name>
        <dbReference type="ChEBI" id="CHEBI:29035"/>
    </cofactor>
    <text evidence="13">Binds 1 Mg(2+) or Mn(2+) ion per subunit.</text>
</comment>